<dbReference type="PANTHER" id="PTHR35893">
    <property type="entry name" value="INNER MEMBRANE PROTEIN-RELATED"/>
    <property type="match status" value="1"/>
</dbReference>
<keyword evidence="4" id="KW-0997">Cell inner membrane</keyword>
<dbReference type="GO" id="GO:0005886">
    <property type="term" value="C:plasma membrane"/>
    <property type="evidence" value="ECO:0007669"/>
    <property type="project" value="UniProtKB-SubCell"/>
</dbReference>
<evidence type="ECO:0000256" key="6">
    <source>
        <dbReference type="ARBA" id="ARBA00022989"/>
    </source>
</evidence>
<evidence type="ECO:0000259" key="8">
    <source>
        <dbReference type="Pfam" id="PF05957"/>
    </source>
</evidence>
<keyword evidence="6" id="KW-1133">Transmembrane helix</keyword>
<dbReference type="Pfam" id="PF19029">
    <property type="entry name" value="DUF883_C"/>
    <property type="match status" value="1"/>
</dbReference>
<evidence type="ECO:0008006" key="12">
    <source>
        <dbReference type="Google" id="ProtNLM"/>
    </source>
</evidence>
<dbReference type="InterPro" id="IPR043604">
    <property type="entry name" value="DUF883_N"/>
</dbReference>
<feature type="domain" description="DUF883" evidence="9">
    <location>
        <begin position="62"/>
        <end position="88"/>
    </location>
</feature>
<evidence type="ECO:0000256" key="5">
    <source>
        <dbReference type="ARBA" id="ARBA00022692"/>
    </source>
</evidence>
<dbReference type="InterPro" id="IPR010279">
    <property type="entry name" value="YqjD/ElaB"/>
</dbReference>
<evidence type="ECO:0000313" key="10">
    <source>
        <dbReference type="EMBL" id="AXF85761.1"/>
    </source>
</evidence>
<name>A0A345DBM3_9BURK</name>
<dbReference type="KEGG" id="hyf:DTO96_101497"/>
<protein>
    <recommendedName>
        <fullName evidence="12">DUF883 domain-containing protein</fullName>
    </recommendedName>
</protein>
<keyword evidence="11" id="KW-1185">Reference proteome</keyword>
<evidence type="ECO:0000256" key="1">
    <source>
        <dbReference type="ARBA" id="ARBA00004377"/>
    </source>
</evidence>
<keyword evidence="7" id="KW-0472">Membrane</keyword>
<dbReference type="InterPro" id="IPR043605">
    <property type="entry name" value="DUF883_C"/>
</dbReference>
<evidence type="ECO:0000256" key="3">
    <source>
        <dbReference type="ARBA" id="ARBA00022475"/>
    </source>
</evidence>
<accession>A0A345DBM3</accession>
<sequence>MNEVKSILAQAEDLLRQAAGTSGVQAAELREKAMALLEQVKAQTSVLQDQAVQKAKEAGAATEEFVKENPWKAVGMAAGLGLLLGAMLKGDDKMIAAEKDITPPALEKS</sequence>
<evidence type="ECO:0000256" key="4">
    <source>
        <dbReference type="ARBA" id="ARBA00022519"/>
    </source>
</evidence>
<keyword evidence="3" id="KW-1003">Cell membrane</keyword>
<keyword evidence="5" id="KW-0812">Transmembrane</keyword>
<comment type="subcellular location">
    <subcellularLocation>
        <location evidence="1">Cell inner membrane</location>
        <topology evidence="1">Single-pass membrane protein</topology>
    </subcellularLocation>
</comment>
<evidence type="ECO:0000256" key="2">
    <source>
        <dbReference type="ARBA" id="ARBA00010423"/>
    </source>
</evidence>
<comment type="similarity">
    <text evidence="2">Belongs to the ElaB/YgaM/YqjD family.</text>
</comment>
<dbReference type="Pfam" id="PF05957">
    <property type="entry name" value="DUF883"/>
    <property type="match status" value="1"/>
</dbReference>
<dbReference type="AlphaFoldDB" id="A0A345DBM3"/>
<dbReference type="OrthoDB" id="9181874at2"/>
<dbReference type="PANTHER" id="PTHR35893:SF3">
    <property type="entry name" value="INNER MEMBRANE PROTEIN"/>
    <property type="match status" value="1"/>
</dbReference>
<gene>
    <name evidence="10" type="ORF">DTO96_101497</name>
</gene>
<evidence type="ECO:0000256" key="7">
    <source>
        <dbReference type="ARBA" id="ARBA00023136"/>
    </source>
</evidence>
<feature type="domain" description="DUF883" evidence="8">
    <location>
        <begin position="1"/>
        <end position="50"/>
    </location>
</feature>
<reference evidence="11" key="1">
    <citation type="submission" date="2018-07" db="EMBL/GenBank/DDBJ databases">
        <authorList>
            <person name="Kim H."/>
        </authorList>
    </citation>
    <scope>NUCLEOTIDE SEQUENCE [LARGE SCALE GENOMIC DNA]</scope>
    <source>
        <strain evidence="11">F02</strain>
    </source>
</reference>
<dbReference type="GO" id="GO:0043022">
    <property type="term" value="F:ribosome binding"/>
    <property type="evidence" value="ECO:0007669"/>
    <property type="project" value="InterPro"/>
</dbReference>
<evidence type="ECO:0000259" key="9">
    <source>
        <dbReference type="Pfam" id="PF19029"/>
    </source>
</evidence>
<organism evidence="10 11">
    <name type="scientific">Ephemeroptericola cinctiostellae</name>
    <dbReference type="NCBI Taxonomy" id="2268024"/>
    <lineage>
        <taxon>Bacteria</taxon>
        <taxon>Pseudomonadati</taxon>
        <taxon>Pseudomonadota</taxon>
        <taxon>Betaproteobacteria</taxon>
        <taxon>Burkholderiales</taxon>
        <taxon>Burkholderiaceae</taxon>
        <taxon>Ephemeroptericola</taxon>
    </lineage>
</organism>
<dbReference type="EMBL" id="CP031124">
    <property type="protein sequence ID" value="AXF85761.1"/>
    <property type="molecule type" value="Genomic_DNA"/>
</dbReference>
<dbReference type="Proteomes" id="UP000252182">
    <property type="component" value="Chromosome"/>
</dbReference>
<proteinExistence type="inferred from homology"/>
<evidence type="ECO:0000313" key="11">
    <source>
        <dbReference type="Proteomes" id="UP000252182"/>
    </source>
</evidence>